<dbReference type="EnsemblPlants" id="KQL10963">
    <property type="protein sequence ID" value="KQL10963"/>
    <property type="gene ID" value="SETIT_007710mg"/>
</dbReference>
<dbReference type="AlphaFoldDB" id="K3Y0K1"/>
<dbReference type="Gramene" id="KQL10964">
    <property type="protein sequence ID" value="KQL10964"/>
    <property type="gene ID" value="SETIT_007710mg"/>
</dbReference>
<keyword evidence="2" id="KW-1185">Reference proteome</keyword>
<dbReference type="EnsemblPlants" id="KQL10962">
    <property type="protein sequence ID" value="KQL10962"/>
    <property type="gene ID" value="SETIT_007710mg"/>
</dbReference>
<reference evidence="2" key="1">
    <citation type="journal article" date="2012" name="Nat. Biotechnol.">
        <title>Reference genome sequence of the model plant Setaria.</title>
        <authorList>
            <person name="Bennetzen J.L."/>
            <person name="Schmutz J."/>
            <person name="Wang H."/>
            <person name="Percifield R."/>
            <person name="Hawkins J."/>
            <person name="Pontaroli A.C."/>
            <person name="Estep M."/>
            <person name="Feng L."/>
            <person name="Vaughn J.N."/>
            <person name="Grimwood J."/>
            <person name="Jenkins J."/>
            <person name="Barry K."/>
            <person name="Lindquist E."/>
            <person name="Hellsten U."/>
            <person name="Deshpande S."/>
            <person name="Wang X."/>
            <person name="Wu X."/>
            <person name="Mitros T."/>
            <person name="Triplett J."/>
            <person name="Yang X."/>
            <person name="Ye C.Y."/>
            <person name="Mauro-Herrera M."/>
            <person name="Wang L."/>
            <person name="Li P."/>
            <person name="Sharma M."/>
            <person name="Sharma R."/>
            <person name="Ronald P.C."/>
            <person name="Panaud O."/>
            <person name="Kellogg E.A."/>
            <person name="Brutnell T.P."/>
            <person name="Doust A.N."/>
            <person name="Tuskan G.A."/>
            <person name="Rokhsar D."/>
            <person name="Devos K.M."/>
        </authorList>
    </citation>
    <scope>NUCLEOTIDE SEQUENCE [LARGE SCALE GENOMIC DNA]</scope>
    <source>
        <strain evidence="2">cv. Yugu1</strain>
    </source>
</reference>
<proteinExistence type="predicted"/>
<reference evidence="1" key="2">
    <citation type="submission" date="2018-08" db="UniProtKB">
        <authorList>
            <consortium name="EnsemblPlants"/>
        </authorList>
    </citation>
    <scope>IDENTIFICATION</scope>
    <source>
        <strain evidence="1">Yugu1</strain>
    </source>
</reference>
<evidence type="ECO:0000313" key="2">
    <source>
        <dbReference type="Proteomes" id="UP000004995"/>
    </source>
</evidence>
<dbReference type="EMBL" id="AGNK02002549">
    <property type="status" value="NOT_ANNOTATED_CDS"/>
    <property type="molecule type" value="Genomic_DNA"/>
</dbReference>
<dbReference type="Gramene" id="KQL10961">
    <property type="protein sequence ID" value="KQL10961"/>
    <property type="gene ID" value="SETIT_007710mg"/>
</dbReference>
<dbReference type="HOGENOM" id="CLU_2675753_0_0_1"/>
<dbReference type="Proteomes" id="UP000004995">
    <property type="component" value="Unassembled WGS sequence"/>
</dbReference>
<name>K3Y0K1_SETIT</name>
<protein>
    <submittedName>
        <fullName evidence="1">Uncharacterized protein</fullName>
    </submittedName>
</protein>
<dbReference type="Gramene" id="KQL10963">
    <property type="protein sequence ID" value="KQL10963"/>
    <property type="gene ID" value="SETIT_007710mg"/>
</dbReference>
<sequence>MAIALCIVHACYFGLHARGEPHCDSHPECSLSIFDLFHFLFLQKVHHSDVTCPSYSYFCAHSVSCLAPYAAMANI</sequence>
<dbReference type="EnsemblPlants" id="KQL10964">
    <property type="protein sequence ID" value="KQL10964"/>
    <property type="gene ID" value="SETIT_007710mg"/>
</dbReference>
<accession>K3Y0K1</accession>
<dbReference type="Gramene" id="KQL10962">
    <property type="protein sequence ID" value="KQL10962"/>
    <property type="gene ID" value="SETIT_007710mg"/>
</dbReference>
<evidence type="ECO:0000313" key="1">
    <source>
        <dbReference type="EnsemblPlants" id="KQL10964"/>
    </source>
</evidence>
<dbReference type="EnsemblPlants" id="KQL10961">
    <property type="protein sequence ID" value="KQL10961"/>
    <property type="gene ID" value="SETIT_007710mg"/>
</dbReference>
<organism evidence="1 2">
    <name type="scientific">Setaria italica</name>
    <name type="common">Foxtail millet</name>
    <name type="synonym">Panicum italicum</name>
    <dbReference type="NCBI Taxonomy" id="4555"/>
    <lineage>
        <taxon>Eukaryota</taxon>
        <taxon>Viridiplantae</taxon>
        <taxon>Streptophyta</taxon>
        <taxon>Embryophyta</taxon>
        <taxon>Tracheophyta</taxon>
        <taxon>Spermatophyta</taxon>
        <taxon>Magnoliopsida</taxon>
        <taxon>Liliopsida</taxon>
        <taxon>Poales</taxon>
        <taxon>Poaceae</taxon>
        <taxon>PACMAD clade</taxon>
        <taxon>Panicoideae</taxon>
        <taxon>Panicodae</taxon>
        <taxon>Paniceae</taxon>
        <taxon>Cenchrinae</taxon>
        <taxon>Setaria</taxon>
    </lineage>
</organism>